<dbReference type="EMBL" id="LS483476">
    <property type="protein sequence ID" value="SQI51644.1"/>
    <property type="molecule type" value="Genomic_DNA"/>
</dbReference>
<evidence type="ECO:0000313" key="1">
    <source>
        <dbReference type="EMBL" id="SQI51644.1"/>
    </source>
</evidence>
<name>A0A2X4YTK4_LEDLE</name>
<sequence>MGVVVKILVKKLIILTVVFSMFSFVLHDSAEAYASESSFLKALLTI</sequence>
<dbReference type="KEGG" id="blen:NCTC4824_00359"/>
<accession>A0A2X4YTK4</accession>
<organism evidence="1 2">
    <name type="scientific">Lederbergia lenta</name>
    <name type="common">Bacillus lentus</name>
    <dbReference type="NCBI Taxonomy" id="1467"/>
    <lineage>
        <taxon>Bacteria</taxon>
        <taxon>Bacillati</taxon>
        <taxon>Bacillota</taxon>
        <taxon>Bacilli</taxon>
        <taxon>Bacillales</taxon>
        <taxon>Bacillaceae</taxon>
        <taxon>Lederbergia</taxon>
    </lineage>
</organism>
<dbReference type="Proteomes" id="UP000249134">
    <property type="component" value="Chromosome 1"/>
</dbReference>
<keyword evidence="2" id="KW-1185">Reference proteome</keyword>
<protein>
    <submittedName>
        <fullName evidence="1">Uncharacterized protein</fullName>
    </submittedName>
</protein>
<dbReference type="AlphaFoldDB" id="A0A2X4YTK4"/>
<proteinExistence type="predicted"/>
<gene>
    <name evidence="1" type="ORF">NCTC4824_00359</name>
</gene>
<dbReference type="STRING" id="1348624.GCA_001591545_02840"/>
<reference evidence="1 2" key="1">
    <citation type="submission" date="2018-06" db="EMBL/GenBank/DDBJ databases">
        <authorList>
            <consortium name="Pathogen Informatics"/>
            <person name="Doyle S."/>
        </authorList>
    </citation>
    <scope>NUCLEOTIDE SEQUENCE [LARGE SCALE GENOMIC DNA]</scope>
    <source>
        <strain evidence="1 2">NCTC4824</strain>
    </source>
</reference>
<evidence type="ECO:0000313" key="2">
    <source>
        <dbReference type="Proteomes" id="UP000249134"/>
    </source>
</evidence>